<dbReference type="EMBL" id="OU963864">
    <property type="protein sequence ID" value="CAH0768326.1"/>
    <property type="molecule type" value="Genomic_DNA"/>
</dbReference>
<dbReference type="Gene3D" id="3.20.20.80">
    <property type="entry name" value="Glycosidases"/>
    <property type="match status" value="1"/>
</dbReference>
<dbReference type="Pfam" id="PF00128">
    <property type="entry name" value="Alpha-amylase"/>
    <property type="match status" value="1"/>
</dbReference>
<keyword evidence="5" id="KW-0326">Glycosidase</keyword>
<dbReference type="PANTHER" id="PTHR10357">
    <property type="entry name" value="ALPHA-AMYLASE FAMILY MEMBER"/>
    <property type="match status" value="1"/>
</dbReference>
<evidence type="ECO:0000259" key="7">
    <source>
        <dbReference type="SMART" id="SM00642"/>
    </source>
</evidence>
<comment type="similarity">
    <text evidence="2">Belongs to the glycosyl hydrolase 13 family.</text>
</comment>
<evidence type="ECO:0000313" key="9">
    <source>
        <dbReference type="Proteomes" id="UP001152759"/>
    </source>
</evidence>
<dbReference type="FunFam" id="3.90.400.10:FF:000001">
    <property type="entry name" value="Maltase A3, isoform A"/>
    <property type="match status" value="1"/>
</dbReference>
<gene>
    <name evidence="8" type="ORF">BEMITA_LOCUS5479</name>
</gene>
<keyword evidence="5" id="KW-0378">Hydrolase</keyword>
<dbReference type="PANTHER" id="PTHR10357:SF179">
    <property type="entry name" value="NEUTRAL AND BASIC AMINO ACID TRANSPORT PROTEIN RBAT"/>
    <property type="match status" value="1"/>
</dbReference>
<feature type="signal peptide" evidence="6">
    <location>
        <begin position="1"/>
        <end position="22"/>
    </location>
</feature>
<reference evidence="8" key="1">
    <citation type="submission" date="2021-12" db="EMBL/GenBank/DDBJ databases">
        <authorList>
            <person name="King R."/>
        </authorList>
    </citation>
    <scope>NUCLEOTIDE SEQUENCE</scope>
</reference>
<feature type="chain" id="PRO_5040227710" description="alpha-glucosidase" evidence="6">
    <location>
        <begin position="23"/>
        <end position="621"/>
    </location>
</feature>
<dbReference type="EC" id="3.2.1.20" evidence="3"/>
<proteinExistence type="inferred from homology"/>
<dbReference type="GO" id="GO:0004558">
    <property type="term" value="F:alpha-1,4-glucosidase activity"/>
    <property type="evidence" value="ECO:0007669"/>
    <property type="project" value="UniProtKB-EC"/>
</dbReference>
<keyword evidence="6" id="KW-0732">Signal</keyword>
<protein>
    <recommendedName>
        <fullName evidence="3">alpha-glucosidase</fullName>
        <ecNumber evidence="3">3.2.1.20</ecNumber>
    </recommendedName>
</protein>
<dbReference type="GO" id="GO:0005975">
    <property type="term" value="P:carbohydrate metabolic process"/>
    <property type="evidence" value="ECO:0007669"/>
    <property type="project" value="InterPro"/>
</dbReference>
<sequence length="621" mass="72476">MERRKTLGLLFLTGTIFCTALTQPIEAETGSKKVQDLDWWQSGVIYQIYPRSFKDSNSDSIGDLDGITEKMDYLKSLGITGVWLSPIYESPQADFGYDISDFRKIDQFYGTFEDFARLREAVQSRGLKLLLDFIPNHTSDEHEWFEKSVQNIQPFADYYVWRDARYENGTRLPPNNWVSFFDGSAWTWNENRQKYYLHQYHEKQPDLNYRNPAVLEEMKEVMRFWLDAGVDGFRVDSCNTLVEDARFLDEPRSYLTGVRENSIQYLNHVYTQDQPETYDIIHQFRQVLDEYSKKETNMIQSCDTERENCTSLATRRPSTRAMMTEAYVPIKDTMRFYGNSTHQGAHFPFNFFLITDLDRQSQAQDYLRVINMWMSNMPEGHWPNWVLGNHDRPRIATRFGPELVDGLHMIQFILPGTAITYFGDEIAMEDTFIRWDETVDPFALGVGKEHYLEVSRDGCRAPFLWDNTLSAGFSTLAYTWLPVNPNFYRSNLQIQMEDAKSHFKVYKKLVQLKKKPVIQFGTLNVKTLSRQTLMIERVDRANQVLYVTVVNTGSYYDYIDLSELLSLPLPNLTVYASSVNSMYAEGTEVSPDRLRLRPKEALILTNEKPALQKEESKDETK</sequence>
<name>A0A9P0C961_BEMTA</name>
<dbReference type="SMART" id="SM00642">
    <property type="entry name" value="Aamy"/>
    <property type="match status" value="1"/>
</dbReference>
<accession>A0A9P0C961</accession>
<dbReference type="AlphaFoldDB" id="A0A9P0C961"/>
<feature type="domain" description="Glycosyl hydrolase family 13 catalytic" evidence="7">
    <location>
        <begin position="47"/>
        <end position="460"/>
    </location>
</feature>
<dbReference type="InterPro" id="IPR006047">
    <property type="entry name" value="GH13_cat_dom"/>
</dbReference>
<evidence type="ECO:0000256" key="6">
    <source>
        <dbReference type="SAM" id="SignalP"/>
    </source>
</evidence>
<dbReference type="SUPFAM" id="SSF51445">
    <property type="entry name" value="(Trans)glycosidases"/>
    <property type="match status" value="1"/>
</dbReference>
<keyword evidence="9" id="KW-1185">Reference proteome</keyword>
<comment type="catalytic activity">
    <reaction evidence="1">
        <text>Hydrolysis of terminal, non-reducing (1-&gt;4)-linked alpha-D-glucose residues with release of alpha-D-glucose.</text>
        <dbReference type="EC" id="3.2.1.20"/>
    </reaction>
</comment>
<keyword evidence="4" id="KW-0325">Glycoprotein</keyword>
<evidence type="ECO:0000256" key="5">
    <source>
        <dbReference type="ARBA" id="ARBA00023295"/>
    </source>
</evidence>
<organism evidence="8 9">
    <name type="scientific">Bemisia tabaci</name>
    <name type="common">Sweetpotato whitefly</name>
    <name type="synonym">Aleurodes tabaci</name>
    <dbReference type="NCBI Taxonomy" id="7038"/>
    <lineage>
        <taxon>Eukaryota</taxon>
        <taxon>Metazoa</taxon>
        <taxon>Ecdysozoa</taxon>
        <taxon>Arthropoda</taxon>
        <taxon>Hexapoda</taxon>
        <taxon>Insecta</taxon>
        <taxon>Pterygota</taxon>
        <taxon>Neoptera</taxon>
        <taxon>Paraneoptera</taxon>
        <taxon>Hemiptera</taxon>
        <taxon>Sternorrhyncha</taxon>
        <taxon>Aleyrodoidea</taxon>
        <taxon>Aleyrodidae</taxon>
        <taxon>Aleyrodinae</taxon>
        <taxon>Bemisia</taxon>
    </lineage>
</organism>
<evidence type="ECO:0000313" key="8">
    <source>
        <dbReference type="EMBL" id="CAH0768326.1"/>
    </source>
</evidence>
<dbReference type="Proteomes" id="UP001152759">
    <property type="component" value="Chromosome 3"/>
</dbReference>
<dbReference type="CDD" id="cd11328">
    <property type="entry name" value="AmyAc_maltase"/>
    <property type="match status" value="1"/>
</dbReference>
<dbReference type="InterPro" id="IPR017853">
    <property type="entry name" value="GH"/>
</dbReference>
<evidence type="ECO:0000256" key="1">
    <source>
        <dbReference type="ARBA" id="ARBA00001657"/>
    </source>
</evidence>
<dbReference type="InterPro" id="IPR045857">
    <property type="entry name" value="O16G_dom_2"/>
</dbReference>
<evidence type="ECO:0000256" key="2">
    <source>
        <dbReference type="ARBA" id="ARBA00008061"/>
    </source>
</evidence>
<dbReference type="Gene3D" id="3.90.400.10">
    <property type="entry name" value="Oligo-1,6-glucosidase, Domain 2"/>
    <property type="match status" value="1"/>
</dbReference>
<evidence type="ECO:0000256" key="3">
    <source>
        <dbReference type="ARBA" id="ARBA00012741"/>
    </source>
</evidence>
<evidence type="ECO:0000256" key="4">
    <source>
        <dbReference type="ARBA" id="ARBA00023180"/>
    </source>
</evidence>